<reference evidence="4" key="1">
    <citation type="submission" date="2007-08" db="EMBL/GenBank/DDBJ databases">
        <title>Divergence order of chlorophyte green algal lineages as inferred from the chloroplast and mitochondrial genomes.</title>
        <authorList>
            <person name="Pombert J.-F."/>
            <person name="Belanger A.-S."/>
            <person name="Gagnon J."/>
            <person name="Otis C."/>
            <person name="Lemieux C."/>
            <person name="Turmel M."/>
        </authorList>
    </citation>
    <scope>NUCLEOTIDE SEQUENCE</scope>
    <source>
        <strain evidence="4">SAG 219-1d</strain>
    </source>
</reference>
<dbReference type="SUPFAM" id="SSF140990">
    <property type="entry name" value="FtsH protease domain-like"/>
    <property type="match status" value="2"/>
</dbReference>
<evidence type="ECO:0000259" key="3">
    <source>
        <dbReference type="SMART" id="SM00382"/>
    </source>
</evidence>
<dbReference type="EMBL" id="EU123962">
    <property type="protein sequence ID" value="ABX82584.1"/>
    <property type="molecule type" value="Genomic_DNA"/>
</dbReference>
<dbReference type="Gene3D" id="3.40.50.300">
    <property type="entry name" value="P-loop containing nucleotide triphosphate hydrolases"/>
    <property type="match status" value="2"/>
</dbReference>
<keyword evidence="4" id="KW-0934">Plastid</keyword>
<dbReference type="InterPro" id="IPR027417">
    <property type="entry name" value="P-loop_NTPase"/>
</dbReference>
<organism evidence="4">
    <name type="scientific">Trebouxia aggregata</name>
    <dbReference type="NCBI Taxonomy" id="160068"/>
    <lineage>
        <taxon>Eukaryota</taxon>
        <taxon>Viridiplantae</taxon>
        <taxon>Chlorophyta</taxon>
        <taxon>core chlorophytes</taxon>
        <taxon>Trebouxiophyceae</taxon>
        <taxon>Trebouxiales</taxon>
        <taxon>Trebouxiaceae</taxon>
        <taxon>Trebouxia</taxon>
    </lineage>
</organism>
<feature type="compositionally biased region" description="Acidic residues" evidence="1">
    <location>
        <begin position="513"/>
        <end position="523"/>
    </location>
</feature>
<feature type="compositionally biased region" description="Low complexity" evidence="1">
    <location>
        <begin position="468"/>
        <end position="481"/>
    </location>
</feature>
<dbReference type="GO" id="GO:0051301">
    <property type="term" value="P:cell division"/>
    <property type="evidence" value="ECO:0007669"/>
    <property type="project" value="UniProtKB-KW"/>
</dbReference>
<keyword evidence="4" id="KW-0131">Cell cycle</keyword>
<feature type="region of interest" description="Disordered" evidence="1">
    <location>
        <begin position="1204"/>
        <end position="1226"/>
    </location>
</feature>
<dbReference type="InterPro" id="IPR003959">
    <property type="entry name" value="ATPase_AAA_core"/>
</dbReference>
<dbReference type="SMART" id="SM00382">
    <property type="entry name" value="AAA"/>
    <property type="match status" value="1"/>
</dbReference>
<accession>G8XPA1</accession>
<dbReference type="GO" id="GO:0016887">
    <property type="term" value="F:ATP hydrolysis activity"/>
    <property type="evidence" value="ECO:0007669"/>
    <property type="project" value="InterPro"/>
</dbReference>
<keyword evidence="4" id="KW-0132">Cell division</keyword>
<keyword evidence="2" id="KW-0812">Transmembrane</keyword>
<evidence type="ECO:0000313" key="4">
    <source>
        <dbReference type="EMBL" id="ABX82584.1"/>
    </source>
</evidence>
<dbReference type="GO" id="GO:0004222">
    <property type="term" value="F:metalloendopeptidase activity"/>
    <property type="evidence" value="ECO:0007669"/>
    <property type="project" value="InterPro"/>
</dbReference>
<dbReference type="InterPro" id="IPR003593">
    <property type="entry name" value="AAA+_ATPase"/>
</dbReference>
<dbReference type="PANTHER" id="PTHR23076:SF97">
    <property type="entry name" value="ATP-DEPENDENT ZINC METALLOPROTEASE YME1L1"/>
    <property type="match status" value="1"/>
</dbReference>
<dbReference type="GO" id="GO:0005524">
    <property type="term" value="F:ATP binding"/>
    <property type="evidence" value="ECO:0007669"/>
    <property type="project" value="InterPro"/>
</dbReference>
<evidence type="ECO:0000256" key="1">
    <source>
        <dbReference type="SAM" id="MobiDB-lite"/>
    </source>
</evidence>
<feature type="domain" description="AAA+ ATPase" evidence="3">
    <location>
        <begin position="1097"/>
        <end position="1305"/>
    </location>
</feature>
<dbReference type="Gene3D" id="1.10.8.60">
    <property type="match status" value="1"/>
</dbReference>
<gene>
    <name evidence="4" type="primary">ftsH</name>
</gene>
<evidence type="ECO:0000256" key="2">
    <source>
        <dbReference type="SAM" id="Phobius"/>
    </source>
</evidence>
<dbReference type="Gene3D" id="1.20.58.760">
    <property type="entry name" value="Peptidase M41"/>
    <property type="match status" value="1"/>
</dbReference>
<proteinExistence type="predicted"/>
<keyword evidence="2" id="KW-1133">Transmembrane helix</keyword>
<sequence length="2014" mass="231820">MTKKPSKSKKIDLLPFWGREILEKSLSITVPFFRVLEIEILHWQFRFFKPRKKSVFLPNYRTHTRTLITTNCKKANNIEFAIALFPFILTLFLLIRAQSKGHLSSYIVKDTLPGICVSPQNLSWETFREITLKKIVSLNEHEILRIQDFLKRFDVSSNLILLEMKPAWEQKQKQFYIGFLPEENQIDLNKLRILNFYSVKPKLCKNQAQGIQGIQPSLFFDQKVTFRPIGFSFPKEKVAKNEIVHISNSPLQIKNTKNDNKEKFFGFYARKQNFLRSYKDKINLKRRLIDKKPNLINIFLKQQFQQKLFDLDELPLKLDQNCSEVLPMLLNSSITDTTRINSSHTSRDSKANLKLEKSSLATYPLQRKGHMYPMLSQAEHTSSEAFSCASLNSSILTTRGSLIPNLFENLQLSGVTEKLNNKSDLLVFSSNKKRKIHNIENGIADQTKLLNISSEENISGNVSEENISGNVSEENVSGNVSEENESTDELKENESTDESEENESTDELKENESTDESEENESTDELKENESTDESEENESTDESEENESTDERLPLPNESTQNKSHDQEDQKPVFIKKLLEKSQHGGEEETFYKKLFIENELKKVFYNEEFFPLNLLEKKNKGNQEGCALSTTISLLLKSPIRDTTSRAQQGKGYPRGLISSRLMSGYLYPDMGITNLRSSRIQNLCKNIIFQNQNKELLSMKIELPSSFLTNSFESQPNQIACLPSHEIHSVLTDAKKGYKKHDSNLLCGSEGPKRAYSNEFVLFSDEEEFEIENLDFTTTNLPNKYLEIQDESDDDAFNIARSSAQNEKYEEEFEIENLDFITTNLPDRYHEIQGESGDDAFNIARSSKGNELVLREQQLKSSINGHNKRYEPSLLKSSILNPKKGNIEDFFKVPQFKFNYLPTTQTVLNKSSIEKLNWSGIYQKIPTIYKQEINLSSKPFALLPLSLWGDFPLGENVRPMIQNSVIESSIRRTLVLLKPFLYFQKPFREFWEPVTIQSWLVITKLSFAFIALKMAQSLLLNYGKELVFLGFLSENLKEEIGLTDKKKDKGYRLIKKVEKRFKDVAGIDNILPELGEMVWVLRNSGRSFKVGRVLPKGFLFVGPPGTGKTLLVQAIAGEAEVPVLVHSGSSLTDAGEKEENEKGAQRLTKLFEQARKVAPCIVFIDEIDTLGESRQNVMSKNVGADDLIQSLHKSNQELTEKNSSNYVNTDKAGNITEKKSRGGFTLSENLQHNSSIETKKKAKQQANQEQLHLLMQFLVELDGLKSRAGIIVIGATNRPKVLDPALTRPGRFDRVLHLELPGKTKRIEILKFYSQNLGCVPFYGETKKQTLSTTYPEGIQRILGGPSFEEGKPKESLLRVGEKRNQARDTRSLFAVSQNEKITTTGSLSDISNINHAFGDQDFDWEYLANRTFGLSAAGLAAAMNLSSIQAILRNTGHTIETIEQGIEFITTYSIEKPKKGIQRRLVKIEDFKEKLASRDTKIEDKGHYKQSTARDTTNKGHEKDPFFITRFAYYQAGKAVLHTLLPQHPDAIVLKLWPRPKNSRHKNVNKDQELYSSSLNHRAKLETRLIGLYAGKAAELVALSLNSQTKKQTTNTRKKTSTIKENKGPNRKTVSLLRTKDVSDVSFLRSAKRVKIFDFNKPWKRKDEERDTYFKQKNQQFYCEGNQKDTRNFSQYNKRNLSHSSLGIEDLSVASNLAHSLVEKWHFYSNKIAIRRENQIFTNQNQFEISEIAVFDLFQQLTEDVQNIISASNISESTDAKQRIQRKVTLRKREPIGLSSPKDTGRDKHSRYNFQEWSIRPWWQNQITEQTGNLNMFYDDWYRIYLRNPQESEHNEEWVTPDEYYHNTQNLKNLLPKSSLKSSILTEGCFKIEDFNSSLRSRAQQGTQKSKILTDTKNKLNFDLTWNDLYKLDRDYIYHALILTCFNNAFCLLDENRELLDYLTDYLMRFETLRQHKIKQIFYDFGSSSLPNQSLTKTAKKDKQKINFIFDKNWGKNSRRSSSRLFSFDQ</sequence>
<feature type="region of interest" description="Disordered" evidence="1">
    <location>
        <begin position="461"/>
        <end position="572"/>
    </location>
</feature>
<feature type="compositionally biased region" description="Acidic residues" evidence="1">
    <location>
        <begin position="495"/>
        <end position="505"/>
    </location>
</feature>
<protein>
    <submittedName>
        <fullName evidence="4">Cell division protein</fullName>
    </submittedName>
</protein>
<dbReference type="GO" id="GO:0009535">
    <property type="term" value="C:chloroplast thylakoid membrane"/>
    <property type="evidence" value="ECO:0007669"/>
    <property type="project" value="TreeGrafter"/>
</dbReference>
<dbReference type="InterPro" id="IPR037219">
    <property type="entry name" value="Peptidase_M41-like"/>
</dbReference>
<keyword evidence="2" id="KW-0472">Membrane</keyword>
<keyword evidence="4" id="KW-0150">Chloroplast</keyword>
<dbReference type="InterPro" id="IPR003960">
    <property type="entry name" value="ATPase_AAA_CS"/>
</dbReference>
<feature type="transmembrane region" description="Helical" evidence="2">
    <location>
        <begin position="78"/>
        <end position="95"/>
    </location>
</feature>
<name>G8XPA1_9CHLO</name>
<dbReference type="PROSITE" id="PS00674">
    <property type="entry name" value="AAA"/>
    <property type="match status" value="1"/>
</dbReference>
<dbReference type="GO" id="GO:0006508">
    <property type="term" value="P:proteolysis"/>
    <property type="evidence" value="ECO:0007669"/>
    <property type="project" value="InterPro"/>
</dbReference>
<dbReference type="PANTHER" id="PTHR23076">
    <property type="entry name" value="METALLOPROTEASE M41 FTSH"/>
    <property type="match status" value="1"/>
</dbReference>
<geneLocation type="chloroplast" evidence="4"/>
<dbReference type="GO" id="GO:0004176">
    <property type="term" value="F:ATP-dependent peptidase activity"/>
    <property type="evidence" value="ECO:0007669"/>
    <property type="project" value="InterPro"/>
</dbReference>
<dbReference type="Pfam" id="PF00004">
    <property type="entry name" value="AAA"/>
    <property type="match status" value="2"/>
</dbReference>
<dbReference type="SUPFAM" id="SSF52540">
    <property type="entry name" value="P-loop containing nucleoside triphosphate hydrolases"/>
    <property type="match status" value="1"/>
</dbReference>
<feature type="compositionally biased region" description="Acidic residues" evidence="1">
    <location>
        <begin position="531"/>
        <end position="549"/>
    </location>
</feature>